<organism evidence="13 14">
    <name type="scientific">Mucilaginibacter limnophilus</name>
    <dbReference type="NCBI Taxonomy" id="1932778"/>
    <lineage>
        <taxon>Bacteria</taxon>
        <taxon>Pseudomonadati</taxon>
        <taxon>Bacteroidota</taxon>
        <taxon>Sphingobacteriia</taxon>
        <taxon>Sphingobacteriales</taxon>
        <taxon>Sphingobacteriaceae</taxon>
        <taxon>Mucilaginibacter</taxon>
    </lineage>
</organism>
<evidence type="ECO:0000256" key="5">
    <source>
        <dbReference type="ARBA" id="ARBA00022824"/>
    </source>
</evidence>
<comment type="similarity">
    <text evidence="2">Belongs to the malectin family.</text>
</comment>
<evidence type="ECO:0000313" key="13">
    <source>
        <dbReference type="EMBL" id="RVU02460.1"/>
    </source>
</evidence>
<evidence type="ECO:0000256" key="4">
    <source>
        <dbReference type="ARBA" id="ARBA00022729"/>
    </source>
</evidence>
<dbReference type="InterPro" id="IPR013320">
    <property type="entry name" value="ConA-like_dom_sf"/>
</dbReference>
<dbReference type="SUPFAM" id="SSF49785">
    <property type="entry name" value="Galactose-binding domain-like"/>
    <property type="match status" value="1"/>
</dbReference>
<dbReference type="InterPro" id="IPR026444">
    <property type="entry name" value="Secre_tail"/>
</dbReference>
<dbReference type="Proteomes" id="UP000282759">
    <property type="component" value="Unassembled WGS sequence"/>
</dbReference>
<evidence type="ECO:0000256" key="2">
    <source>
        <dbReference type="ARBA" id="ARBA00009141"/>
    </source>
</evidence>
<evidence type="ECO:0000256" key="3">
    <source>
        <dbReference type="ARBA" id="ARBA00022692"/>
    </source>
</evidence>
<evidence type="ECO:0000256" key="9">
    <source>
        <dbReference type="ARBA" id="ARBA00023277"/>
    </source>
</evidence>
<dbReference type="InterPro" id="IPR021720">
    <property type="entry name" value="Malectin_dom"/>
</dbReference>
<keyword evidence="7" id="KW-0472">Membrane</keyword>
<dbReference type="InterPro" id="IPR008979">
    <property type="entry name" value="Galactose-bd-like_sf"/>
</dbReference>
<feature type="domain" description="Malectin" evidence="11">
    <location>
        <begin position="1020"/>
        <end position="1156"/>
    </location>
</feature>
<keyword evidence="14" id="KW-1185">Reference proteome</keyword>
<dbReference type="OrthoDB" id="175993at2"/>
<evidence type="ECO:0000256" key="10">
    <source>
        <dbReference type="SAM" id="SignalP"/>
    </source>
</evidence>
<dbReference type="GO" id="GO:0004553">
    <property type="term" value="F:hydrolase activity, hydrolyzing O-glycosyl compounds"/>
    <property type="evidence" value="ECO:0007669"/>
    <property type="project" value="UniProtKB-ARBA"/>
</dbReference>
<dbReference type="NCBIfam" id="TIGR04183">
    <property type="entry name" value="Por_Secre_tail"/>
    <property type="match status" value="1"/>
</dbReference>
<protein>
    <submittedName>
        <fullName evidence="13">T9SS type A sorting domain-containing protein</fullName>
    </submittedName>
</protein>
<dbReference type="AlphaFoldDB" id="A0A3S2V3K0"/>
<dbReference type="RefSeq" id="WP_127702836.1">
    <property type="nucleotide sequence ID" value="NZ_SACK01000001.1"/>
</dbReference>
<keyword evidence="6" id="KW-1133">Transmembrane helix</keyword>
<evidence type="ECO:0000259" key="12">
    <source>
        <dbReference type="Pfam" id="PF18962"/>
    </source>
</evidence>
<comment type="caution">
    <text evidence="13">The sequence shown here is derived from an EMBL/GenBank/DDBJ whole genome shotgun (WGS) entry which is preliminary data.</text>
</comment>
<dbReference type="InterPro" id="IPR013783">
    <property type="entry name" value="Ig-like_fold"/>
</dbReference>
<evidence type="ECO:0000256" key="6">
    <source>
        <dbReference type="ARBA" id="ARBA00022989"/>
    </source>
</evidence>
<dbReference type="Gene3D" id="2.60.120.200">
    <property type="match status" value="2"/>
</dbReference>
<keyword evidence="9" id="KW-0119">Carbohydrate metabolism</keyword>
<dbReference type="Pfam" id="PF18962">
    <property type="entry name" value="Por_Secre_tail"/>
    <property type="match status" value="1"/>
</dbReference>
<sequence length="1269" mass="135990">MLKGYLLTGKCIALLLLLTIGTAYGQTPCSPVSPLSCDSLTVALPYNLSFDAADSGTIADKNGFGTGFTTINTYSGTRLAVDGTPFNPQVPGYEPSKITLTGGRLQLVTNKGIDYQANNNLLNMLGISVNAVRKLQLDVKVINPFNGTQSQQAGLWYGLNDKTFIKLSIAGNKVEFRKELNDVTSTTAGTGNPDQRITGAISGLNNQTVTLRIVIDSIAGTAEGFYSTDGVTFISTGASYATKTLNIAGMGITDSAAYAGIYATHRNATSAVTYNFDDFSAISIFVPNPPDPPAFCGPISTLPCDSIKVSLPFTLDFNSAIANTLADKSGQGTGFRTVNTYSGTRLSADGTPSNPQVPGYEPSKITLTGGRLQLVTNKGIDYLTNNNMLNVLGVKINTARKLQMDLEVINPYNGTQSQQAGLWYGLNDKTFIKLGITGNKVELRKEENDVASTASGTSNPDQRITAAISGLNNQTVRLRLVIDSVAGIAEGFYSTDGVNYVSTGNGYPSSGINITGMGIVNTEAFAGIYGTHRNGTSAVTYNFDNFALKSLKVTIPEQPQPSGAYMVLRNMDGFPADDQLVMSFIQTPWRRTSPDTTPYNANHDKARLRISNKGTAKLTLNALTLSNTSAWKIAAINSDSTATLPVSINSGSYVDVTVQFKAVDAATRLKIFNDTLTVASNDGAFPSRKVVLHGIWQKAGESTNEPYAQQIINAFGFTTNTGYGHDDGNIDGKSRVPNSSEVNASYFVRADVSKPVKVVQLAAYHGCCASVESFRYFTKGTTSNKTVFTHHPLDGQSVIPRLISSSLPAQGTFTPTGVFGIRVGSSSTDRNQNADSLIGIRVLKVYDGNGNLVPNAYFLNGDYLGTTFTNYDYQDNIYYVENIKPETGSANYSELAVQPVTAVTFAPTLTGETATFNLTLKNLGMTYPDGTKDPSIKIKSRVISGPNAGEFELGTLSATTVAIQTTATLTVRFKPSSVGIKNAVLIITHDNLPTPMRIPLYGIANSATSTVSAVKRVKGASDVNRTIGDIPYETDKNYRKGSIKLDKQSVIAGIAGTDVDSLYQTYLSAATDLAETRYEIPVANGDYQVRLHFAELYWTTPGSRVFGINIENQLVLQNFDIFKEVGFNSAIVKDFNTTVNDGVLTIKFNPTANRTSIAAVELFKVNTVEPLMAMARTASITAPRSISVYPNPSVGGSFTLNVMNFTRSEKVSLSITNMAGRVVQTQIFYTDDNGKADVYVPMSSSLGKGMYIVNATTATGNIYTKLLVN</sequence>
<name>A0A3S2V3K0_9SPHI</name>
<proteinExistence type="inferred from homology"/>
<dbReference type="PANTHER" id="PTHR13460">
    <property type="match status" value="1"/>
</dbReference>
<feature type="domain" description="Secretion system C-terminal sorting" evidence="12">
    <location>
        <begin position="1188"/>
        <end position="1268"/>
    </location>
</feature>
<dbReference type="Gene3D" id="2.60.40.10">
    <property type="entry name" value="Immunoglobulins"/>
    <property type="match status" value="2"/>
</dbReference>
<feature type="signal peptide" evidence="10">
    <location>
        <begin position="1"/>
        <end position="25"/>
    </location>
</feature>
<dbReference type="GO" id="GO:0030246">
    <property type="term" value="F:carbohydrate binding"/>
    <property type="evidence" value="ECO:0007669"/>
    <property type="project" value="InterPro"/>
</dbReference>
<keyword evidence="4 10" id="KW-0732">Signal</keyword>
<evidence type="ECO:0000256" key="1">
    <source>
        <dbReference type="ARBA" id="ARBA00004115"/>
    </source>
</evidence>
<dbReference type="GO" id="GO:0005975">
    <property type="term" value="P:carbohydrate metabolic process"/>
    <property type="evidence" value="ECO:0007669"/>
    <property type="project" value="UniProtKB-ARBA"/>
</dbReference>
<evidence type="ECO:0000259" key="11">
    <source>
        <dbReference type="Pfam" id="PF11721"/>
    </source>
</evidence>
<accession>A0A3S2V3K0</accession>
<dbReference type="EMBL" id="SACK01000001">
    <property type="protein sequence ID" value="RVU02460.1"/>
    <property type="molecule type" value="Genomic_DNA"/>
</dbReference>
<dbReference type="SUPFAM" id="SSF49899">
    <property type="entry name" value="Concanavalin A-like lectins/glucanases"/>
    <property type="match status" value="2"/>
</dbReference>
<dbReference type="GO" id="GO:0016020">
    <property type="term" value="C:membrane"/>
    <property type="evidence" value="ECO:0007669"/>
    <property type="project" value="TreeGrafter"/>
</dbReference>
<dbReference type="InterPro" id="IPR039155">
    <property type="entry name" value="MLEC"/>
</dbReference>
<evidence type="ECO:0000256" key="8">
    <source>
        <dbReference type="ARBA" id="ARBA00023180"/>
    </source>
</evidence>
<keyword evidence="5" id="KW-0256">Endoplasmic reticulum</keyword>
<evidence type="ECO:0000313" key="14">
    <source>
        <dbReference type="Proteomes" id="UP000282759"/>
    </source>
</evidence>
<keyword evidence="8" id="KW-0325">Glycoprotein</keyword>
<gene>
    <name evidence="13" type="ORF">EOD41_00535</name>
</gene>
<dbReference type="Gene3D" id="2.60.120.430">
    <property type="entry name" value="Galactose-binding lectin"/>
    <property type="match status" value="1"/>
</dbReference>
<dbReference type="Pfam" id="PF11721">
    <property type="entry name" value="Malectin"/>
    <property type="match status" value="1"/>
</dbReference>
<dbReference type="PANTHER" id="PTHR13460:SF0">
    <property type="entry name" value="MALECTIN"/>
    <property type="match status" value="1"/>
</dbReference>
<feature type="chain" id="PRO_5018756172" evidence="10">
    <location>
        <begin position="26"/>
        <end position="1269"/>
    </location>
</feature>
<keyword evidence="3" id="KW-0812">Transmembrane</keyword>
<reference evidence="13 14" key="1">
    <citation type="submission" date="2019-01" db="EMBL/GenBank/DDBJ databases">
        <authorList>
            <person name="Chen W.-M."/>
        </authorList>
    </citation>
    <scope>NUCLEOTIDE SEQUENCE [LARGE SCALE GENOMIC DNA]</scope>
    <source>
        <strain evidence="13 14">YBJ-36</strain>
    </source>
</reference>
<evidence type="ECO:0000256" key="7">
    <source>
        <dbReference type="ARBA" id="ARBA00023136"/>
    </source>
</evidence>
<comment type="subcellular location">
    <subcellularLocation>
        <location evidence="1">Endoplasmic reticulum membrane</location>
        <topology evidence="1">Single-pass type I membrane protein</topology>
    </subcellularLocation>
</comment>